<dbReference type="InterPro" id="IPR002885">
    <property type="entry name" value="PPR_rpt"/>
</dbReference>
<proteinExistence type="predicted"/>
<feature type="repeat" description="PPR" evidence="2">
    <location>
        <begin position="631"/>
        <end position="665"/>
    </location>
</feature>
<keyword evidence="1" id="KW-0677">Repeat</keyword>
<gene>
    <name evidence="4" type="ORF">ALEPTO_LOCUS2985</name>
</gene>
<dbReference type="Pfam" id="PF13041">
    <property type="entry name" value="PPR_2"/>
    <property type="match status" value="3"/>
</dbReference>
<sequence>MHISCLPPKTFGFKRILDDSKRHQIKHRNLLLKLHQRSCNNNVLGETATSLSRNAPVIVSFANIWRTGSCNSNATDIFLYMLGYKRRKVSHGNFSQRQPPPYPNTCAAATFERILVSWQRGNRRKNNFKRTSRMSKAQFLWIDLNFYKLSLSRSQLKSRLTICSSHLLSTEIPRINYKKSFSIMNLPIYNLACYSSKSSRSSKNKGKSSSLEETLNRQLQNNDTNIGEIWTTYMQIVTNKRLLNLSREQIHALMHHILRKESSIEAIQKLSTMLDHMRLHGYEILQDEHTFLIEAYVGDGNLEDARALFDQIYRMNPSCKAANSMIEAYEKENNLDQVEDILKMMKKEEIVGDSITKKTLIRIFTKNMSSGSISNFNQLVKRQLVDADLAREVLIGYAKNGLLNEALELYFNMRASELQIELDDYLMIINGLNDKNQTKEALWMIDELISSKLVLNEEACEVICDLYLSTSNLDKNYEFLVRMLKKGYKMDIRMFNKLIDRYSSLGKVNSTLSLVTRMKESGIEPDYETYTSMLRLFTNVNDTDAMEKVFNRMVQEGFDPNIAVYNLLTTGYSRTYNVSKAFEVCRTMLNTGIEPNEFTYNGLISLFAERSDPIGATLLFNEMKAFDIRSNVYTYTSLIKAYAWTKDINGAEKIMRNMRISGIEPNEVTYNIIMNAYSKNNDFDSVRSIFQEMLRLNLKPNSHTYSCLMEGFCRVGNLKAAESLLAKVKESSAIKPEVHLYTILINAYAKQKNLTRVFEIYEDMIKQKIEPTHFTYAILINGNARIGKIDFARKLLSELIEQSKKIARFEEIQWRDRLPAHVFTPLMDAYAKQGQFEEAKEIFAEMIAQGIRPQGHAYTILMDACRTIGDYEGVWNIWQAMRKDLESEKLAESSSSFSPNLKSIDSSNERLIKGSSILESIPKSNPITPPPHAISILFDALMSSKRYDLVEKEWQKLQSEGFPFDSDNLNKYVCMLILSRKIIQACNIIKDRLIQGWDPKFAFWRLEYEKPLEVLRSQKNEALARKKAKPFYPQKKTLLLLWRVLEDMRSGKSIIINDMLEETTSSNNTDKSIVKIQTLDDILRTYPELVFAAQRIAKVEEIQLRSHQYRNLIYN</sequence>
<feature type="repeat" description="PPR" evidence="2">
    <location>
        <begin position="819"/>
        <end position="853"/>
    </location>
</feature>
<feature type="domain" description="PROP1-like PPR" evidence="3">
    <location>
        <begin position="508"/>
        <end position="607"/>
    </location>
</feature>
<dbReference type="SUPFAM" id="SSF81901">
    <property type="entry name" value="HCP-like"/>
    <property type="match status" value="1"/>
</dbReference>
<feature type="repeat" description="PPR" evidence="2">
    <location>
        <begin position="491"/>
        <end position="525"/>
    </location>
</feature>
<dbReference type="NCBIfam" id="TIGR00756">
    <property type="entry name" value="PPR"/>
    <property type="match status" value="8"/>
</dbReference>
<comment type="caution">
    <text evidence="4">The sequence shown here is derived from an EMBL/GenBank/DDBJ whole genome shotgun (WGS) entry which is preliminary data.</text>
</comment>
<dbReference type="Pfam" id="PF17177">
    <property type="entry name" value="PPR_long"/>
    <property type="match status" value="1"/>
</dbReference>
<dbReference type="PANTHER" id="PTHR45613">
    <property type="entry name" value="PENTATRICOPEPTIDE REPEAT-CONTAINING PROTEIN"/>
    <property type="match status" value="1"/>
</dbReference>
<dbReference type="OrthoDB" id="185373at2759"/>
<dbReference type="AlphaFoldDB" id="A0A9N8ZFN5"/>
<dbReference type="PANTHER" id="PTHR45613:SF9">
    <property type="entry name" value="MITOCHONDRIAL GROUP I INTRON SPLICING FACTOR CCM1"/>
    <property type="match status" value="1"/>
</dbReference>
<protein>
    <submittedName>
        <fullName evidence="4">5114_t:CDS:1</fullName>
    </submittedName>
</protein>
<name>A0A9N8ZFN5_9GLOM</name>
<feature type="repeat" description="PPR" evidence="2">
    <location>
        <begin position="561"/>
        <end position="595"/>
    </location>
</feature>
<evidence type="ECO:0000256" key="2">
    <source>
        <dbReference type="PROSITE-ProRule" id="PRU00708"/>
    </source>
</evidence>
<dbReference type="Pfam" id="PF01535">
    <property type="entry name" value="PPR"/>
    <property type="match status" value="3"/>
</dbReference>
<dbReference type="InterPro" id="IPR011990">
    <property type="entry name" value="TPR-like_helical_dom_sf"/>
</dbReference>
<dbReference type="Proteomes" id="UP000789508">
    <property type="component" value="Unassembled WGS sequence"/>
</dbReference>
<feature type="repeat" description="PPR" evidence="2">
    <location>
        <begin position="737"/>
        <end position="771"/>
    </location>
</feature>
<organism evidence="4 5">
    <name type="scientific">Ambispora leptoticha</name>
    <dbReference type="NCBI Taxonomy" id="144679"/>
    <lineage>
        <taxon>Eukaryota</taxon>
        <taxon>Fungi</taxon>
        <taxon>Fungi incertae sedis</taxon>
        <taxon>Mucoromycota</taxon>
        <taxon>Glomeromycotina</taxon>
        <taxon>Glomeromycetes</taxon>
        <taxon>Archaeosporales</taxon>
        <taxon>Ambisporaceae</taxon>
        <taxon>Ambispora</taxon>
    </lineage>
</organism>
<evidence type="ECO:0000313" key="5">
    <source>
        <dbReference type="Proteomes" id="UP000789508"/>
    </source>
</evidence>
<feature type="repeat" description="PPR" evidence="2">
    <location>
        <begin position="666"/>
        <end position="700"/>
    </location>
</feature>
<dbReference type="InterPro" id="IPR033443">
    <property type="entry name" value="PROP1-like_PPR_dom"/>
</dbReference>
<dbReference type="Gene3D" id="1.25.40.10">
    <property type="entry name" value="Tetratricopeptide repeat domain"/>
    <property type="match status" value="6"/>
</dbReference>
<evidence type="ECO:0000256" key="1">
    <source>
        <dbReference type="ARBA" id="ARBA00022737"/>
    </source>
</evidence>
<feature type="repeat" description="PPR" evidence="2">
    <location>
        <begin position="526"/>
        <end position="560"/>
    </location>
</feature>
<evidence type="ECO:0000313" key="4">
    <source>
        <dbReference type="EMBL" id="CAG8490998.1"/>
    </source>
</evidence>
<evidence type="ECO:0000259" key="3">
    <source>
        <dbReference type="Pfam" id="PF17177"/>
    </source>
</evidence>
<feature type="repeat" description="PPR" evidence="2">
    <location>
        <begin position="701"/>
        <end position="736"/>
    </location>
</feature>
<reference evidence="4" key="1">
    <citation type="submission" date="2021-06" db="EMBL/GenBank/DDBJ databases">
        <authorList>
            <person name="Kallberg Y."/>
            <person name="Tangrot J."/>
            <person name="Rosling A."/>
        </authorList>
    </citation>
    <scope>NUCLEOTIDE SEQUENCE</scope>
    <source>
        <strain evidence="4">FL130A</strain>
    </source>
</reference>
<dbReference type="PROSITE" id="PS51375">
    <property type="entry name" value="PPR"/>
    <property type="match status" value="9"/>
</dbReference>
<dbReference type="EMBL" id="CAJVPS010000504">
    <property type="protein sequence ID" value="CAG8490998.1"/>
    <property type="molecule type" value="Genomic_DNA"/>
</dbReference>
<accession>A0A9N8ZFN5</accession>
<feature type="repeat" description="PPR" evidence="2">
    <location>
        <begin position="596"/>
        <end position="630"/>
    </location>
</feature>
<keyword evidence="5" id="KW-1185">Reference proteome</keyword>